<evidence type="ECO:0000313" key="3">
    <source>
        <dbReference type="Proteomes" id="UP001066276"/>
    </source>
</evidence>
<evidence type="ECO:0000256" key="1">
    <source>
        <dbReference type="SAM" id="MobiDB-lite"/>
    </source>
</evidence>
<reference evidence="2" key="1">
    <citation type="journal article" date="2022" name="bioRxiv">
        <title>Sequencing and chromosome-scale assembly of the giantPleurodeles waltlgenome.</title>
        <authorList>
            <person name="Brown T."/>
            <person name="Elewa A."/>
            <person name="Iarovenko S."/>
            <person name="Subramanian E."/>
            <person name="Araus A.J."/>
            <person name="Petzold A."/>
            <person name="Susuki M."/>
            <person name="Suzuki K.-i.T."/>
            <person name="Hayashi T."/>
            <person name="Toyoda A."/>
            <person name="Oliveira C."/>
            <person name="Osipova E."/>
            <person name="Leigh N.D."/>
            <person name="Simon A."/>
            <person name="Yun M.H."/>
        </authorList>
    </citation>
    <scope>NUCLEOTIDE SEQUENCE</scope>
    <source>
        <strain evidence="2">20211129_DDA</strain>
        <tissue evidence="2">Liver</tissue>
    </source>
</reference>
<feature type="compositionally biased region" description="Acidic residues" evidence="1">
    <location>
        <begin position="1"/>
        <end position="10"/>
    </location>
</feature>
<organism evidence="2 3">
    <name type="scientific">Pleurodeles waltl</name>
    <name type="common">Iberian ribbed newt</name>
    <dbReference type="NCBI Taxonomy" id="8319"/>
    <lineage>
        <taxon>Eukaryota</taxon>
        <taxon>Metazoa</taxon>
        <taxon>Chordata</taxon>
        <taxon>Craniata</taxon>
        <taxon>Vertebrata</taxon>
        <taxon>Euteleostomi</taxon>
        <taxon>Amphibia</taxon>
        <taxon>Batrachia</taxon>
        <taxon>Caudata</taxon>
        <taxon>Salamandroidea</taxon>
        <taxon>Salamandridae</taxon>
        <taxon>Pleurodelinae</taxon>
        <taxon>Pleurodeles</taxon>
    </lineage>
</organism>
<sequence length="83" mass="9729">MRGEVGLEEENIPKPRSPSLGHGHSWNSHQSRRSAVHKAGGEGSLRWHRRSYHDKTRTPEEEKTYCERQRPGDMTCFTERRWG</sequence>
<feature type="region of interest" description="Disordered" evidence="1">
    <location>
        <begin position="1"/>
        <end position="68"/>
    </location>
</feature>
<name>A0AAV7PBV2_PLEWA</name>
<gene>
    <name evidence="2" type="ORF">NDU88_001205</name>
</gene>
<dbReference type="EMBL" id="JANPWB010000011">
    <property type="protein sequence ID" value="KAJ1122720.1"/>
    <property type="molecule type" value="Genomic_DNA"/>
</dbReference>
<accession>A0AAV7PBV2</accession>
<proteinExistence type="predicted"/>
<feature type="compositionally biased region" description="Basic and acidic residues" evidence="1">
    <location>
        <begin position="53"/>
        <end position="68"/>
    </location>
</feature>
<comment type="caution">
    <text evidence="2">The sequence shown here is derived from an EMBL/GenBank/DDBJ whole genome shotgun (WGS) entry which is preliminary data.</text>
</comment>
<evidence type="ECO:0000313" key="2">
    <source>
        <dbReference type="EMBL" id="KAJ1122720.1"/>
    </source>
</evidence>
<dbReference type="Proteomes" id="UP001066276">
    <property type="component" value="Chromosome 7"/>
</dbReference>
<keyword evidence="3" id="KW-1185">Reference proteome</keyword>
<dbReference type="AlphaFoldDB" id="A0AAV7PBV2"/>
<protein>
    <submittedName>
        <fullName evidence="2">Uncharacterized protein</fullName>
    </submittedName>
</protein>